<dbReference type="InterPro" id="IPR038627">
    <property type="entry name" value="YebG-like_sf"/>
</dbReference>
<accession>A0ABV6BG22</accession>
<proteinExistence type="predicted"/>
<dbReference type="EMBL" id="JBHLXP010000001">
    <property type="protein sequence ID" value="MFC0048445.1"/>
    <property type="molecule type" value="Genomic_DNA"/>
</dbReference>
<dbReference type="RefSeq" id="WP_377242645.1">
    <property type="nucleotide sequence ID" value="NZ_JBHLXP010000001.1"/>
</dbReference>
<reference evidence="2 3" key="1">
    <citation type="submission" date="2024-09" db="EMBL/GenBank/DDBJ databases">
        <authorList>
            <person name="Sun Q."/>
            <person name="Mori K."/>
        </authorList>
    </citation>
    <scope>NUCLEOTIDE SEQUENCE [LARGE SCALE GENOMIC DNA]</scope>
    <source>
        <strain evidence="2 3">KCTC 23315</strain>
    </source>
</reference>
<comment type="caution">
    <text evidence="2">The sequence shown here is derived from an EMBL/GenBank/DDBJ whole genome shotgun (WGS) entry which is preliminary data.</text>
</comment>
<feature type="region of interest" description="Disordered" evidence="1">
    <location>
        <begin position="80"/>
        <end position="102"/>
    </location>
</feature>
<evidence type="ECO:0000313" key="2">
    <source>
        <dbReference type="EMBL" id="MFC0048445.1"/>
    </source>
</evidence>
<protein>
    <submittedName>
        <fullName evidence="2">YebG family protein</fullName>
    </submittedName>
</protein>
<dbReference type="InterPro" id="IPR009813">
    <property type="entry name" value="Uncharacterised_YebG"/>
</dbReference>
<keyword evidence="3" id="KW-1185">Reference proteome</keyword>
<evidence type="ECO:0000313" key="3">
    <source>
        <dbReference type="Proteomes" id="UP001589813"/>
    </source>
</evidence>
<gene>
    <name evidence="2" type="ORF">ACFFJP_09100</name>
</gene>
<organism evidence="2 3">
    <name type="scientific">Rheinheimera tilapiae</name>
    <dbReference type="NCBI Taxonomy" id="875043"/>
    <lineage>
        <taxon>Bacteria</taxon>
        <taxon>Pseudomonadati</taxon>
        <taxon>Pseudomonadota</taxon>
        <taxon>Gammaproteobacteria</taxon>
        <taxon>Chromatiales</taxon>
        <taxon>Chromatiaceae</taxon>
        <taxon>Rheinheimera</taxon>
    </lineage>
</organism>
<name>A0ABV6BG22_9GAMM</name>
<sequence length="112" mass="12178">MPVIIQYVVERDGEAKMTFASKQQADAYDKMLDLAELMGDLLGRSQMLNDNQTELLSLYLAQNKDELLAALQGKAKAVKKQKDEEGVLTEPSPSEPDDSAVDTVVTAFASAA</sequence>
<dbReference type="Proteomes" id="UP001589813">
    <property type="component" value="Unassembled WGS sequence"/>
</dbReference>
<evidence type="ECO:0000256" key="1">
    <source>
        <dbReference type="SAM" id="MobiDB-lite"/>
    </source>
</evidence>
<dbReference type="Gene3D" id="1.10.10.710">
    <property type="entry name" value="PSPTO_1197 like"/>
    <property type="match status" value="1"/>
</dbReference>
<dbReference type="Pfam" id="PF07130">
    <property type="entry name" value="YebG"/>
    <property type="match status" value="1"/>
</dbReference>